<accession>A0A380KMA2</accession>
<name>A0A380KMA2_9STRE</name>
<evidence type="ECO:0000313" key="1">
    <source>
        <dbReference type="EMBL" id="SUN67832.1"/>
    </source>
</evidence>
<dbReference type="Proteomes" id="UP000255352">
    <property type="component" value="Unassembled WGS sequence"/>
</dbReference>
<sequence>MDELVRFLEEMLLKYGDNIDFSTFPIKEENLYTDE</sequence>
<dbReference type="AlphaFoldDB" id="A0A380KMA2"/>
<protein>
    <submittedName>
        <fullName evidence="1">Uncharacterized protein</fullName>
    </submittedName>
</protein>
<proteinExistence type="predicted"/>
<reference evidence="1 2" key="1">
    <citation type="submission" date="2018-06" db="EMBL/GenBank/DDBJ databases">
        <authorList>
            <consortium name="Pathogen Informatics"/>
            <person name="Doyle S."/>
        </authorList>
    </citation>
    <scope>NUCLEOTIDE SEQUENCE [LARGE SCALE GENOMIC DNA]</scope>
    <source>
        <strain evidence="1 2">NCTC13760</strain>
    </source>
</reference>
<dbReference type="EMBL" id="UHFP01000001">
    <property type="protein sequence ID" value="SUN67832.1"/>
    <property type="molecule type" value="Genomic_DNA"/>
</dbReference>
<organism evidence="1 2">
    <name type="scientific">Streptococcus infantarius</name>
    <dbReference type="NCBI Taxonomy" id="102684"/>
    <lineage>
        <taxon>Bacteria</taxon>
        <taxon>Bacillati</taxon>
        <taxon>Bacillota</taxon>
        <taxon>Bacilli</taxon>
        <taxon>Lactobacillales</taxon>
        <taxon>Streptococcaceae</taxon>
        <taxon>Streptococcus</taxon>
    </lineage>
</organism>
<gene>
    <name evidence="1" type="ORF">NCTC13760_00506</name>
</gene>
<evidence type="ECO:0000313" key="2">
    <source>
        <dbReference type="Proteomes" id="UP000255352"/>
    </source>
</evidence>